<evidence type="ECO:0000313" key="2">
    <source>
        <dbReference type="Proteomes" id="UP001196413"/>
    </source>
</evidence>
<keyword evidence="2" id="KW-1185">Reference proteome</keyword>
<dbReference type="EMBL" id="JAHQIW010003376">
    <property type="protein sequence ID" value="KAJ1358437.1"/>
    <property type="molecule type" value="Genomic_DNA"/>
</dbReference>
<comment type="caution">
    <text evidence="1">The sequence shown here is derived from an EMBL/GenBank/DDBJ whole genome shotgun (WGS) entry which is preliminary data.</text>
</comment>
<gene>
    <name evidence="1" type="ORF">KIN20_016863</name>
</gene>
<dbReference type="Proteomes" id="UP001196413">
    <property type="component" value="Unassembled WGS sequence"/>
</dbReference>
<name>A0AAD5QQ68_PARTN</name>
<sequence length="165" mass="19334">MDARKKLLRALDVTAASRLTKWITYIFKATAKKNHMKSSVILLVSIHYKAYENELATLLPLSLAPPRLIRRLRRHRHYGRLMLVDDTLGMFRWRVNETCFEIMLCIFSKVYLMSILGLEYPGLKSSMCRSNDGMKYHDMHQLMLKMHDNFYMEFVPVAGYPKLGS</sequence>
<dbReference type="AlphaFoldDB" id="A0AAD5QQ68"/>
<accession>A0AAD5QQ68</accession>
<organism evidence="1 2">
    <name type="scientific">Parelaphostrongylus tenuis</name>
    <name type="common">Meningeal worm</name>
    <dbReference type="NCBI Taxonomy" id="148309"/>
    <lineage>
        <taxon>Eukaryota</taxon>
        <taxon>Metazoa</taxon>
        <taxon>Ecdysozoa</taxon>
        <taxon>Nematoda</taxon>
        <taxon>Chromadorea</taxon>
        <taxon>Rhabditida</taxon>
        <taxon>Rhabditina</taxon>
        <taxon>Rhabditomorpha</taxon>
        <taxon>Strongyloidea</taxon>
        <taxon>Metastrongylidae</taxon>
        <taxon>Parelaphostrongylus</taxon>
    </lineage>
</organism>
<reference evidence="1" key="1">
    <citation type="submission" date="2021-06" db="EMBL/GenBank/DDBJ databases">
        <title>Parelaphostrongylus tenuis whole genome reference sequence.</title>
        <authorList>
            <person name="Garwood T.J."/>
            <person name="Larsen P.A."/>
            <person name="Fountain-Jones N.M."/>
            <person name="Garbe J.R."/>
            <person name="Macchietto M.G."/>
            <person name="Kania S.A."/>
            <person name="Gerhold R.W."/>
            <person name="Richards J.E."/>
            <person name="Wolf T.M."/>
        </authorList>
    </citation>
    <scope>NUCLEOTIDE SEQUENCE</scope>
    <source>
        <strain evidence="1">MNPRO001-30</strain>
        <tissue evidence="1">Meninges</tissue>
    </source>
</reference>
<proteinExistence type="predicted"/>
<protein>
    <submittedName>
        <fullName evidence="1">Uncharacterized protein</fullName>
    </submittedName>
</protein>
<evidence type="ECO:0000313" key="1">
    <source>
        <dbReference type="EMBL" id="KAJ1358437.1"/>
    </source>
</evidence>